<dbReference type="InterPro" id="IPR052104">
    <property type="entry name" value="Mito_Release_Factor_mL62"/>
</dbReference>
<keyword evidence="3" id="KW-0378">Hydrolase</keyword>
<dbReference type="PROSITE" id="PS00745">
    <property type="entry name" value="RF_PROK_I"/>
    <property type="match status" value="1"/>
</dbReference>
<evidence type="ECO:0000256" key="1">
    <source>
        <dbReference type="SAM" id="MobiDB-lite"/>
    </source>
</evidence>
<reference evidence="3" key="1">
    <citation type="submission" date="2023-03" db="EMBL/GenBank/DDBJ databases">
        <title>Mating type loci evolution in Malassezia.</title>
        <authorList>
            <person name="Coelho M.A."/>
        </authorList>
    </citation>
    <scope>NUCLEOTIDE SEQUENCE</scope>
    <source>
        <strain evidence="3">CBS 9431</strain>
    </source>
</reference>
<dbReference type="AlphaFoldDB" id="A0AAF0EUN1"/>
<protein>
    <submittedName>
        <fullName evidence="3">Aminoacyl-tRNA hydrolase</fullName>
        <ecNumber evidence="3">3.1.1.29</ecNumber>
    </submittedName>
</protein>
<sequence>MLRGVVRAGWVWARPLTTSAAPVAWEDPSARRKWVDAFRAQPFERGAVHITYARSSGPGGQNVNKVNTKVHARFDLQGQPLPAGLVRDLAKQSPLYVQSAHALHVSSERHRTQSQNVQDALSKLHAEVLRIAADGLRGDTPPEQKERVARLEKKHRERVKREKQMRSATKSGRRAKP</sequence>
<feature type="compositionally biased region" description="Basic and acidic residues" evidence="1">
    <location>
        <begin position="136"/>
        <end position="151"/>
    </location>
</feature>
<feature type="domain" description="Prokaryotic-type class I peptide chain release factors" evidence="2">
    <location>
        <begin position="54"/>
        <end position="70"/>
    </location>
</feature>
<dbReference type="Proteomes" id="UP001217754">
    <property type="component" value="Chromosome 1"/>
</dbReference>
<feature type="region of interest" description="Disordered" evidence="1">
    <location>
        <begin position="134"/>
        <end position="177"/>
    </location>
</feature>
<accession>A0AAF0EUN1</accession>
<dbReference type="EC" id="3.1.1.29" evidence="3"/>
<dbReference type="Gene3D" id="3.30.160.20">
    <property type="match status" value="1"/>
</dbReference>
<dbReference type="GO" id="GO:0016150">
    <property type="term" value="F:translation release factor activity, codon nonspecific"/>
    <property type="evidence" value="ECO:0007669"/>
    <property type="project" value="TreeGrafter"/>
</dbReference>
<dbReference type="PANTHER" id="PTHR11075">
    <property type="entry name" value="PEPTIDE CHAIN RELEASE FACTOR"/>
    <property type="match status" value="1"/>
</dbReference>
<proteinExistence type="predicted"/>
<keyword evidence="4" id="KW-1185">Reference proteome</keyword>
<evidence type="ECO:0000313" key="4">
    <source>
        <dbReference type="Proteomes" id="UP001217754"/>
    </source>
</evidence>
<evidence type="ECO:0000313" key="3">
    <source>
        <dbReference type="EMBL" id="WFD37165.1"/>
    </source>
</evidence>
<dbReference type="SUPFAM" id="SSF110916">
    <property type="entry name" value="Peptidyl-tRNA hydrolase domain-like"/>
    <property type="match status" value="1"/>
</dbReference>
<dbReference type="GO" id="GO:0004045">
    <property type="term" value="F:peptidyl-tRNA hydrolase activity"/>
    <property type="evidence" value="ECO:0007669"/>
    <property type="project" value="UniProtKB-EC"/>
</dbReference>
<dbReference type="InterPro" id="IPR000352">
    <property type="entry name" value="Pep_chain_release_fac_I"/>
</dbReference>
<evidence type="ECO:0000259" key="2">
    <source>
        <dbReference type="PROSITE" id="PS00745"/>
    </source>
</evidence>
<organism evidence="3 4">
    <name type="scientific">Malassezia japonica</name>
    <dbReference type="NCBI Taxonomy" id="223818"/>
    <lineage>
        <taxon>Eukaryota</taxon>
        <taxon>Fungi</taxon>
        <taxon>Dikarya</taxon>
        <taxon>Basidiomycota</taxon>
        <taxon>Ustilaginomycotina</taxon>
        <taxon>Malasseziomycetes</taxon>
        <taxon>Malasseziales</taxon>
        <taxon>Malasseziaceae</taxon>
        <taxon>Malassezia</taxon>
    </lineage>
</organism>
<dbReference type="RefSeq" id="XP_060120062.1">
    <property type="nucleotide sequence ID" value="XM_060264079.1"/>
</dbReference>
<dbReference type="GO" id="GO:0005762">
    <property type="term" value="C:mitochondrial large ribosomal subunit"/>
    <property type="evidence" value="ECO:0007669"/>
    <property type="project" value="TreeGrafter"/>
</dbReference>
<dbReference type="EMBL" id="CP119958">
    <property type="protein sequence ID" value="WFD37165.1"/>
    <property type="molecule type" value="Genomic_DNA"/>
</dbReference>
<dbReference type="PANTHER" id="PTHR11075:SF54">
    <property type="entry name" value="LARGE RIBOSOMAL SUBUNIT PROTEIN ML62"/>
    <property type="match status" value="1"/>
</dbReference>
<dbReference type="GO" id="GO:0070126">
    <property type="term" value="P:mitochondrial translational termination"/>
    <property type="evidence" value="ECO:0007669"/>
    <property type="project" value="TreeGrafter"/>
</dbReference>
<name>A0AAF0EUN1_9BASI</name>
<gene>
    <name evidence="3" type="ORF">MJAP1_000107</name>
</gene>
<dbReference type="GeneID" id="85223756"/>
<dbReference type="Pfam" id="PF00472">
    <property type="entry name" value="RF-1"/>
    <property type="match status" value="1"/>
</dbReference>